<reference evidence="2 3" key="1">
    <citation type="submission" date="2023-07" db="EMBL/GenBank/DDBJ databases">
        <title>Sequencing the genomes of 1000 actinobacteria strains.</title>
        <authorList>
            <person name="Klenk H.-P."/>
        </authorList>
    </citation>
    <scope>NUCLEOTIDE SEQUENCE [LARGE SCALE GENOMIC DNA]</scope>
    <source>
        <strain evidence="2 3">GD13</strain>
    </source>
</reference>
<dbReference type="InterPro" id="IPR017927">
    <property type="entry name" value="FAD-bd_FR_type"/>
</dbReference>
<dbReference type="CDD" id="cd06193">
    <property type="entry name" value="siderophore_interacting"/>
    <property type="match status" value="1"/>
</dbReference>
<dbReference type="InterPro" id="IPR017938">
    <property type="entry name" value="Riboflavin_synthase-like_b-brl"/>
</dbReference>
<dbReference type="InterPro" id="IPR013113">
    <property type="entry name" value="SIP_FAD-bd"/>
</dbReference>
<dbReference type="Pfam" id="PF04954">
    <property type="entry name" value="SIP"/>
    <property type="match status" value="1"/>
</dbReference>
<proteinExistence type="predicted"/>
<dbReference type="PANTHER" id="PTHR30157:SF0">
    <property type="entry name" value="NADPH-DEPENDENT FERRIC-CHELATE REDUCTASE"/>
    <property type="match status" value="1"/>
</dbReference>
<dbReference type="Proteomes" id="UP001240447">
    <property type="component" value="Unassembled WGS sequence"/>
</dbReference>
<dbReference type="Gene3D" id="3.40.50.80">
    <property type="entry name" value="Nucleotide-binding domain of ferredoxin-NADP reductase (FNR) module"/>
    <property type="match status" value="1"/>
</dbReference>
<dbReference type="PROSITE" id="PS51384">
    <property type="entry name" value="FAD_FR"/>
    <property type="match status" value="1"/>
</dbReference>
<dbReference type="Pfam" id="PF08021">
    <property type="entry name" value="FAD_binding_9"/>
    <property type="match status" value="1"/>
</dbReference>
<evidence type="ECO:0000313" key="3">
    <source>
        <dbReference type="Proteomes" id="UP001240447"/>
    </source>
</evidence>
<dbReference type="SUPFAM" id="SSF63380">
    <property type="entry name" value="Riboflavin synthase domain-like"/>
    <property type="match status" value="1"/>
</dbReference>
<dbReference type="RefSeq" id="WP_068124527.1">
    <property type="nucleotide sequence ID" value="NZ_CCXJ01000735.1"/>
</dbReference>
<evidence type="ECO:0000259" key="1">
    <source>
        <dbReference type="PROSITE" id="PS51384"/>
    </source>
</evidence>
<organism evidence="2 3">
    <name type="scientific">Nocardioides massiliensis</name>
    <dbReference type="NCBI Taxonomy" id="1325935"/>
    <lineage>
        <taxon>Bacteria</taxon>
        <taxon>Bacillati</taxon>
        <taxon>Actinomycetota</taxon>
        <taxon>Actinomycetes</taxon>
        <taxon>Propionibacteriales</taxon>
        <taxon>Nocardioidaceae</taxon>
        <taxon>Nocardioides</taxon>
    </lineage>
</organism>
<gene>
    <name evidence="2" type="ORF">J2S59_002489</name>
</gene>
<dbReference type="EMBL" id="JAUSQM010000001">
    <property type="protein sequence ID" value="MDP9822680.1"/>
    <property type="molecule type" value="Genomic_DNA"/>
</dbReference>
<feature type="domain" description="FAD-binding FR-type" evidence="1">
    <location>
        <begin position="1"/>
        <end position="122"/>
    </location>
</feature>
<dbReference type="Gene3D" id="2.40.30.10">
    <property type="entry name" value="Translation factors"/>
    <property type="match status" value="1"/>
</dbReference>
<dbReference type="PANTHER" id="PTHR30157">
    <property type="entry name" value="FERRIC REDUCTASE, NADPH-DEPENDENT"/>
    <property type="match status" value="1"/>
</dbReference>
<protein>
    <submittedName>
        <fullName evidence="2">NADPH-dependent ferric siderophore reductase</fullName>
    </submittedName>
</protein>
<dbReference type="InterPro" id="IPR007037">
    <property type="entry name" value="SIP_rossman_dom"/>
</dbReference>
<dbReference type="InterPro" id="IPR039261">
    <property type="entry name" value="FNR_nucleotide-bd"/>
</dbReference>
<evidence type="ECO:0000313" key="2">
    <source>
        <dbReference type="EMBL" id="MDP9822680.1"/>
    </source>
</evidence>
<keyword evidence="3" id="KW-1185">Reference proteome</keyword>
<accession>A0ABT9NS72</accession>
<sequence>MHGEVVATEALTPHLIRVVLGGPGLDGFAAPGGADSYVNGFFLPPEAGYTAPFDDAAVRELPWEQRPFPRRITVRAWDPVARQLTLDIVTHGDVGYAGRWALHARPGDTLQFRGPAGDWSPAPAADWHLLVGDASALPAIAGAAERVAAGVPVVAVIEVAGAEEELKLDSPGDLSVTWVHTGTPYDAEQLARTVADLSLPVGRCSAFVHGEAEATRAVRRHLLSTGVVSREDLSCSPYWRHPDTDEQWRAAKAAWTRDMETDVP</sequence>
<name>A0ABT9NS72_9ACTN</name>
<dbReference type="InterPro" id="IPR039374">
    <property type="entry name" value="SIP_fam"/>
</dbReference>
<comment type="caution">
    <text evidence="2">The sequence shown here is derived from an EMBL/GenBank/DDBJ whole genome shotgun (WGS) entry which is preliminary data.</text>
</comment>